<dbReference type="SMART" id="SM01209">
    <property type="entry name" value="GARS_A"/>
    <property type="match status" value="1"/>
</dbReference>
<dbReference type="PANTHER" id="PTHR43472">
    <property type="entry name" value="PHOSPHORIBOSYLAMINE--GLYCINE LIGASE"/>
    <property type="match status" value="1"/>
</dbReference>
<dbReference type="SUPFAM" id="SSF56059">
    <property type="entry name" value="Glutathione synthetase ATP-binding domain-like"/>
    <property type="match status" value="1"/>
</dbReference>
<evidence type="ECO:0000256" key="10">
    <source>
        <dbReference type="ARBA" id="ARBA00042242"/>
    </source>
</evidence>
<evidence type="ECO:0000256" key="11">
    <source>
        <dbReference type="ARBA" id="ARBA00042864"/>
    </source>
</evidence>
<evidence type="ECO:0000256" key="9">
    <source>
        <dbReference type="ARBA" id="ARBA00038345"/>
    </source>
</evidence>
<evidence type="ECO:0000313" key="15">
    <source>
        <dbReference type="Proteomes" id="UP000243626"/>
    </source>
</evidence>
<dbReference type="InterPro" id="IPR016185">
    <property type="entry name" value="PreATP-grasp_dom_sf"/>
</dbReference>
<dbReference type="Pfam" id="PF02843">
    <property type="entry name" value="GARS_C"/>
    <property type="match status" value="1"/>
</dbReference>
<evidence type="ECO:0000256" key="12">
    <source>
        <dbReference type="PROSITE-ProRule" id="PRU00409"/>
    </source>
</evidence>
<dbReference type="AlphaFoldDB" id="A0AAF0YIA6"/>
<evidence type="ECO:0000256" key="6">
    <source>
        <dbReference type="ARBA" id="ARBA00022741"/>
    </source>
</evidence>
<gene>
    <name evidence="14" type="primary">purD</name>
    <name evidence="14" type="ORF">CJ229_008730</name>
</gene>
<organism evidence="14 15">
    <name type="scientific">Nosocomiicoccus massiliensis</name>
    <dbReference type="NCBI Taxonomy" id="1232430"/>
    <lineage>
        <taxon>Bacteria</taxon>
        <taxon>Bacillati</taxon>
        <taxon>Bacillota</taxon>
        <taxon>Bacilli</taxon>
        <taxon>Bacillales</taxon>
        <taxon>Staphylococcaceae</taxon>
        <taxon>Nosocomiicoccus</taxon>
    </lineage>
</organism>
<dbReference type="GO" id="GO:0004637">
    <property type="term" value="F:phosphoribosylamine-glycine ligase activity"/>
    <property type="evidence" value="ECO:0007669"/>
    <property type="project" value="UniProtKB-EC"/>
</dbReference>
<evidence type="ECO:0000256" key="4">
    <source>
        <dbReference type="ARBA" id="ARBA00013255"/>
    </source>
</evidence>
<dbReference type="PROSITE" id="PS50975">
    <property type="entry name" value="ATP_GRASP"/>
    <property type="match status" value="1"/>
</dbReference>
<keyword evidence="6 12" id="KW-0547">Nucleotide-binding</keyword>
<keyword evidence="8 12" id="KW-0067">ATP-binding</keyword>
<dbReference type="GO" id="GO:0006164">
    <property type="term" value="P:purine nucleotide biosynthetic process"/>
    <property type="evidence" value="ECO:0007669"/>
    <property type="project" value="UniProtKB-KW"/>
</dbReference>
<dbReference type="KEGG" id="nmy:CJ229_008730"/>
<dbReference type="InterPro" id="IPR020562">
    <property type="entry name" value="PRibGlycinamide_synth_N"/>
</dbReference>
<dbReference type="SMART" id="SM01210">
    <property type="entry name" value="GARS_C"/>
    <property type="match status" value="1"/>
</dbReference>
<feature type="domain" description="ATP-grasp" evidence="13">
    <location>
        <begin position="109"/>
        <end position="317"/>
    </location>
</feature>
<dbReference type="InterPro" id="IPR013815">
    <property type="entry name" value="ATP_grasp_subdomain_1"/>
</dbReference>
<proteinExistence type="inferred from homology"/>
<accession>A0AAF0YIA6</accession>
<dbReference type="PANTHER" id="PTHR43472:SF1">
    <property type="entry name" value="PHOSPHORIBOSYLAMINE--GLYCINE LIGASE, CHLOROPLASTIC"/>
    <property type="match status" value="1"/>
</dbReference>
<dbReference type="RefSeq" id="WP_102167233.1">
    <property type="nucleotide sequence ID" value="NZ_CP136964.1"/>
</dbReference>
<dbReference type="GO" id="GO:0009113">
    <property type="term" value="P:purine nucleobase biosynthetic process"/>
    <property type="evidence" value="ECO:0007669"/>
    <property type="project" value="InterPro"/>
</dbReference>
<dbReference type="PROSITE" id="PS00184">
    <property type="entry name" value="GARS"/>
    <property type="match status" value="1"/>
</dbReference>
<dbReference type="InterPro" id="IPR000115">
    <property type="entry name" value="PRibGlycinamide_synth"/>
</dbReference>
<dbReference type="Gene3D" id="3.30.1490.20">
    <property type="entry name" value="ATP-grasp fold, A domain"/>
    <property type="match status" value="1"/>
</dbReference>
<evidence type="ECO:0000256" key="3">
    <source>
        <dbReference type="ARBA" id="ARBA00005174"/>
    </source>
</evidence>
<dbReference type="InterPro" id="IPR011054">
    <property type="entry name" value="Rudment_hybrid_motif"/>
</dbReference>
<comment type="cofactor">
    <cofactor evidence="1">
        <name>Mn(2+)</name>
        <dbReference type="ChEBI" id="CHEBI:29035"/>
    </cofactor>
</comment>
<dbReference type="InterPro" id="IPR020560">
    <property type="entry name" value="PRibGlycinamide_synth_C-dom"/>
</dbReference>
<evidence type="ECO:0000256" key="8">
    <source>
        <dbReference type="ARBA" id="ARBA00022840"/>
    </source>
</evidence>
<dbReference type="Proteomes" id="UP000243626">
    <property type="component" value="Chromosome"/>
</dbReference>
<dbReference type="InterPro" id="IPR020561">
    <property type="entry name" value="PRibGlycinamid_synth_ATP-grasp"/>
</dbReference>
<evidence type="ECO:0000256" key="5">
    <source>
        <dbReference type="ARBA" id="ARBA00022598"/>
    </source>
</evidence>
<dbReference type="Gene3D" id="3.40.50.20">
    <property type="match status" value="1"/>
</dbReference>
<dbReference type="SUPFAM" id="SSF51246">
    <property type="entry name" value="Rudiment single hybrid motif"/>
    <property type="match status" value="1"/>
</dbReference>
<dbReference type="Pfam" id="PF01071">
    <property type="entry name" value="GARS_A"/>
    <property type="match status" value="1"/>
</dbReference>
<dbReference type="GO" id="GO:0046872">
    <property type="term" value="F:metal ion binding"/>
    <property type="evidence" value="ECO:0007669"/>
    <property type="project" value="InterPro"/>
</dbReference>
<evidence type="ECO:0000313" key="14">
    <source>
        <dbReference type="EMBL" id="WOS96153.1"/>
    </source>
</evidence>
<dbReference type="GO" id="GO:0005524">
    <property type="term" value="F:ATP binding"/>
    <property type="evidence" value="ECO:0007669"/>
    <property type="project" value="UniProtKB-UniRule"/>
</dbReference>
<protein>
    <recommendedName>
        <fullName evidence="4">phosphoribosylamine--glycine ligase</fullName>
        <ecNumber evidence="4">6.3.4.13</ecNumber>
    </recommendedName>
    <alternativeName>
        <fullName evidence="10">Glycinamide ribonucleotide synthetase</fullName>
    </alternativeName>
    <alternativeName>
        <fullName evidence="11">Phosphoribosylglycinamide synthetase</fullName>
    </alternativeName>
</protein>
<evidence type="ECO:0000256" key="7">
    <source>
        <dbReference type="ARBA" id="ARBA00022755"/>
    </source>
</evidence>
<comment type="similarity">
    <text evidence="9">Belongs to the GARS family.</text>
</comment>
<dbReference type="InterPro" id="IPR020559">
    <property type="entry name" value="PRibGlycinamide_synth_CS"/>
</dbReference>
<keyword evidence="15" id="KW-1185">Reference proteome</keyword>
<dbReference type="Gene3D" id="3.90.600.10">
    <property type="entry name" value="Phosphoribosylglycinamide synthetase, C-terminal domain"/>
    <property type="match status" value="1"/>
</dbReference>
<comment type="cofactor">
    <cofactor evidence="2">
        <name>Mg(2+)</name>
        <dbReference type="ChEBI" id="CHEBI:18420"/>
    </cofactor>
</comment>
<comment type="pathway">
    <text evidence="3">Purine metabolism; IMP biosynthesis via de novo pathway; N(1)-(5-phospho-D-ribosyl)glycinamide from 5-phospho-alpha-D-ribose 1-diphosphate: step 2/2.</text>
</comment>
<dbReference type="SUPFAM" id="SSF52440">
    <property type="entry name" value="PreATP-grasp domain"/>
    <property type="match status" value="1"/>
</dbReference>
<dbReference type="Gene3D" id="3.30.470.20">
    <property type="entry name" value="ATP-grasp fold, B domain"/>
    <property type="match status" value="1"/>
</dbReference>
<reference evidence="15" key="1">
    <citation type="submission" date="2017-09" db="EMBL/GenBank/DDBJ databases">
        <title>Bacterial strain isolated from the female urinary microbiota.</title>
        <authorList>
            <person name="Thomas-White K."/>
            <person name="Kumar N."/>
            <person name="Forster S."/>
            <person name="Putonti C."/>
            <person name="Lawley T."/>
            <person name="Wolfe A.J."/>
        </authorList>
    </citation>
    <scope>NUCLEOTIDE SEQUENCE [LARGE SCALE GENOMIC DNA]</scope>
    <source>
        <strain evidence="15">UMB0959</strain>
    </source>
</reference>
<evidence type="ECO:0000256" key="2">
    <source>
        <dbReference type="ARBA" id="ARBA00001946"/>
    </source>
</evidence>
<keyword evidence="5 14" id="KW-0436">Ligase</keyword>
<dbReference type="InterPro" id="IPR037123">
    <property type="entry name" value="PRibGlycinamide_synth_C_sf"/>
</dbReference>
<dbReference type="InterPro" id="IPR011761">
    <property type="entry name" value="ATP-grasp"/>
</dbReference>
<evidence type="ECO:0000256" key="1">
    <source>
        <dbReference type="ARBA" id="ARBA00001936"/>
    </source>
</evidence>
<sequence length="431" mass="48559">MNVAVIGSGGREHAIVKMLADSKAADNIIAIPGNAGMNDICEVMYRVDPNDFDAVAGICIERQIDWVIIGPPEPLEKGLADFLIDEYGLTVFGPRKHEAQIETSKIFTKQLLNKYNIPTADYKIFTNYNEAKNYLTESEYPIVIKHDGLGDNTKVVVAQSQDEAYEALDYIAQFKGEDTPKIEPIIIEEYLDGEEFSLMVLVNEDVFHPFEIIAQDHKSAYKRGVGPNTDGMGAYAPITHLDDSVRQEAIDTLVKPTVDAMVKEGMKYFGVLFLGAMHTKDGVKVLEYNARFGDPEAQVLMSMLENDFLNMLEKLKRKESFEMKWKKGFMAGAVLATKDYPYKENVGLELDFPESLKEYMYISGLSQKEDGSYISSKGRVLMVCNHGNTIEEALNKVNKHMKQIKYNDGDFYYREDIGHRALNSSKEKGEQ</sequence>
<dbReference type="EMBL" id="CP136964">
    <property type="protein sequence ID" value="WOS96153.1"/>
    <property type="molecule type" value="Genomic_DNA"/>
</dbReference>
<evidence type="ECO:0000259" key="13">
    <source>
        <dbReference type="PROSITE" id="PS50975"/>
    </source>
</evidence>
<dbReference type="Pfam" id="PF02844">
    <property type="entry name" value="GARS_N"/>
    <property type="match status" value="1"/>
</dbReference>
<keyword evidence="7" id="KW-0658">Purine biosynthesis</keyword>
<dbReference type="NCBIfam" id="TIGR00877">
    <property type="entry name" value="purD"/>
    <property type="match status" value="1"/>
</dbReference>
<name>A0AAF0YIA6_9STAP</name>
<dbReference type="EC" id="6.3.4.13" evidence="4"/>